<evidence type="ECO:0000313" key="3">
    <source>
        <dbReference type="Proteomes" id="UP001055868"/>
    </source>
</evidence>
<dbReference type="EMBL" id="CP097218">
    <property type="protein sequence ID" value="UQN29453.1"/>
    <property type="molecule type" value="Genomic_DNA"/>
</dbReference>
<feature type="domain" description="HNH nuclease" evidence="1">
    <location>
        <begin position="47"/>
        <end position="90"/>
    </location>
</feature>
<protein>
    <submittedName>
        <fullName evidence="2">HNH endonuclease</fullName>
    </submittedName>
</protein>
<accession>A0ABY4N7Q0</accession>
<dbReference type="Gene3D" id="3.90.75.10">
    <property type="entry name" value="Homing Intron 3 (I-ppo) Encoded Endonuclease, Chain A"/>
    <property type="match status" value="1"/>
</dbReference>
<dbReference type="InterPro" id="IPR003615">
    <property type="entry name" value="HNH_nuc"/>
</dbReference>
<proteinExistence type="predicted"/>
<dbReference type="GO" id="GO:0004519">
    <property type="term" value="F:endonuclease activity"/>
    <property type="evidence" value="ECO:0007669"/>
    <property type="project" value="UniProtKB-KW"/>
</dbReference>
<organism evidence="2 3">
    <name type="scientific">Brachybacterium kimchii</name>
    <dbReference type="NCBI Taxonomy" id="2942909"/>
    <lineage>
        <taxon>Bacteria</taxon>
        <taxon>Bacillati</taxon>
        <taxon>Actinomycetota</taxon>
        <taxon>Actinomycetes</taxon>
        <taxon>Micrococcales</taxon>
        <taxon>Dermabacteraceae</taxon>
        <taxon>Brachybacterium</taxon>
    </lineage>
</organism>
<evidence type="ECO:0000313" key="2">
    <source>
        <dbReference type="EMBL" id="UQN29453.1"/>
    </source>
</evidence>
<dbReference type="RefSeq" id="WP_249478650.1">
    <property type="nucleotide sequence ID" value="NZ_CP097218.1"/>
</dbReference>
<dbReference type="Pfam" id="PF13392">
    <property type="entry name" value="HNH_3"/>
    <property type="match status" value="1"/>
</dbReference>
<gene>
    <name evidence="2" type="ORF">M4486_17740</name>
</gene>
<dbReference type="Proteomes" id="UP001055868">
    <property type="component" value="Chromosome"/>
</dbReference>
<dbReference type="InterPro" id="IPR044930">
    <property type="entry name" value="Homing_endonuclease_His-Me"/>
</dbReference>
<keyword evidence="2" id="KW-0378">Hydrolase</keyword>
<dbReference type="SUPFAM" id="SSF54060">
    <property type="entry name" value="His-Me finger endonucleases"/>
    <property type="match status" value="1"/>
</dbReference>
<dbReference type="InterPro" id="IPR044925">
    <property type="entry name" value="His-Me_finger_sf"/>
</dbReference>
<name>A0ABY4N7Q0_9MICO</name>
<keyword evidence="2" id="KW-0540">Nuclease</keyword>
<evidence type="ECO:0000259" key="1">
    <source>
        <dbReference type="Pfam" id="PF13392"/>
    </source>
</evidence>
<reference evidence="2" key="1">
    <citation type="submission" date="2022-05" db="EMBL/GenBank/DDBJ databases">
        <title>Genomic analysis of Brachybacterium sp. CBA3104.</title>
        <authorList>
            <person name="Roh S.W."/>
            <person name="Kim Y.B."/>
            <person name="Kim Y."/>
        </authorList>
    </citation>
    <scope>NUCLEOTIDE SEQUENCE</scope>
    <source>
        <strain evidence="2">CBA3104</strain>
    </source>
</reference>
<sequence>MAAAHAYVEDEDGCYVSTYSVGSHGYAQKSWAWLDDEGVRHSATTTAHRAAWTYWQGPIPGGLTIDHLCKNRRCVRREHLRMVTNHENARRTAGRDWPLGECLHGHPNSELVLRSGRLRCRVCERERQRTYRARRAARTTT</sequence>
<keyword evidence="2" id="KW-0255">Endonuclease</keyword>
<keyword evidence="3" id="KW-1185">Reference proteome</keyword>